<dbReference type="HOGENOM" id="CLU_2128853_0_0_4"/>
<proteinExistence type="predicted"/>
<dbReference type="Proteomes" id="UP000002287">
    <property type="component" value="Chromosome 1"/>
</dbReference>
<reference evidence="2" key="1">
    <citation type="submission" date="2007-03" db="EMBL/GenBank/DDBJ databases">
        <title>Complete sequence of chromosome 1 of Burkholderia vietnamiensis G4.</title>
        <authorList>
            <consortium name="US DOE Joint Genome Institute"/>
            <person name="Copeland A."/>
            <person name="Lucas S."/>
            <person name="Lapidus A."/>
            <person name="Barry K."/>
            <person name="Detter J.C."/>
            <person name="Glavina del Rio T."/>
            <person name="Hammon N."/>
            <person name="Israni S."/>
            <person name="Dalin E."/>
            <person name="Tice H."/>
            <person name="Pitluck S."/>
            <person name="Chain P."/>
            <person name="Malfatti S."/>
            <person name="Shin M."/>
            <person name="Vergez L."/>
            <person name="Schmutz J."/>
            <person name="Larimer F."/>
            <person name="Land M."/>
            <person name="Hauser L."/>
            <person name="Kyrpides N."/>
            <person name="Tiedje J."/>
            <person name="Richardson P."/>
        </authorList>
    </citation>
    <scope>NUCLEOTIDE SEQUENCE [LARGE SCALE GENOMIC DNA]</scope>
    <source>
        <strain evidence="2">G4 / LMG 22486</strain>
    </source>
</reference>
<evidence type="ECO:0000313" key="1">
    <source>
        <dbReference type="EMBL" id="ABO54550.1"/>
    </source>
</evidence>
<gene>
    <name evidence="1" type="ordered locus">Bcep1808_1543</name>
</gene>
<evidence type="ECO:0000313" key="2">
    <source>
        <dbReference type="Proteomes" id="UP000002287"/>
    </source>
</evidence>
<protein>
    <submittedName>
        <fullName evidence="1">Uncharacterized protein</fullName>
    </submittedName>
</protein>
<name>A4JE47_BURVG</name>
<dbReference type="EMBL" id="CP000614">
    <property type="protein sequence ID" value="ABO54550.1"/>
    <property type="molecule type" value="Genomic_DNA"/>
</dbReference>
<dbReference type="KEGG" id="bvi:Bcep1808_1543"/>
<accession>A4JE47</accession>
<organism evidence="1 2">
    <name type="scientific">Burkholderia vietnamiensis (strain G4 / LMG 22486)</name>
    <name type="common">Burkholderia cepacia (strain R1808)</name>
    <dbReference type="NCBI Taxonomy" id="269482"/>
    <lineage>
        <taxon>Bacteria</taxon>
        <taxon>Pseudomonadati</taxon>
        <taxon>Pseudomonadota</taxon>
        <taxon>Betaproteobacteria</taxon>
        <taxon>Burkholderiales</taxon>
        <taxon>Burkholderiaceae</taxon>
        <taxon>Burkholderia</taxon>
        <taxon>Burkholderia cepacia complex</taxon>
    </lineage>
</organism>
<dbReference type="AlphaFoldDB" id="A4JE47"/>
<sequence length="113" mass="11867">MAQRGQRIPSRMRALGCAARPNGASPSGTVQARAGCRAASGCCTSHGCLLEVEHAMKEIGALEVLHGSLLKIACSEGFSSEFLPGARAAFKARRAGFSLWRPCALFAITCSTR</sequence>